<dbReference type="EMBL" id="CP045032">
    <property type="protein sequence ID" value="QFQ01863.1"/>
    <property type="molecule type" value="Genomic_DNA"/>
</dbReference>
<proteinExistence type="predicted"/>
<dbReference type="Proteomes" id="UP000326711">
    <property type="component" value="Chromosome"/>
</dbReference>
<dbReference type="KEGG" id="cuo:CUROG_02360"/>
<reference evidence="2" key="1">
    <citation type="submission" date="2019-10" db="EMBL/GenBank/DDBJ databases">
        <title>Complete genome sequence of Corynebacterium urogenitalis DSM 108747, isolated from the genital tract of a cow.</title>
        <authorList>
            <person name="Ruckert C."/>
            <person name="Ballas P."/>
            <person name="Wagener K."/>
            <person name="Drillich M."/>
            <person name="Kaempfer P."/>
            <person name="Busse H.-J."/>
            <person name="Ehling-Schulz M."/>
        </authorList>
    </citation>
    <scope>NUCLEOTIDE SEQUENCE [LARGE SCALE GENOMIC DNA]</scope>
    <source>
        <strain evidence="2">LMM 1652</strain>
    </source>
</reference>
<name>A0A5J6Z8A4_9CORY</name>
<evidence type="ECO:0000313" key="1">
    <source>
        <dbReference type="EMBL" id="QFQ01863.1"/>
    </source>
</evidence>
<evidence type="ECO:0008006" key="3">
    <source>
        <dbReference type="Google" id="ProtNLM"/>
    </source>
</evidence>
<organism evidence="1 2">
    <name type="scientific">Corynebacterium urogenitale</name>
    <dbReference type="NCBI Taxonomy" id="2487892"/>
    <lineage>
        <taxon>Bacteria</taxon>
        <taxon>Bacillati</taxon>
        <taxon>Actinomycetota</taxon>
        <taxon>Actinomycetes</taxon>
        <taxon>Mycobacteriales</taxon>
        <taxon>Corynebacteriaceae</taxon>
        <taxon>Corynebacterium</taxon>
    </lineage>
</organism>
<gene>
    <name evidence="1" type="ORF">CUROG_02360</name>
</gene>
<accession>A0A5J6Z8A4</accession>
<sequence length="381" mass="43171">MREICSWGTKHPAAPTAGLASRFPIKLRAQHTPVPCGMIGAMNRAGGPLISTTGTSQSHRAAVYRRAQKDGDLIRVLPGVFIPFQELPIERDARISLFITAAAVAHRNSIVVGRSAAFLHGLARTTEEVASKDYPPIELGTVTHSSTRHTSHRWMQIEHRRVTRKVERRCVTMRTPFGHIRVASMLDTCEQLLLWHPMDAAVVAVEDALNRMKLPRGALRVENLKGRKGIKQARRALKLITPWSESPRESELKLRLWRAGLPAPMQQVVIRRHTGEFLGRVDFMFHCGLIVEYDGASKHASVSVDPSNVFSLERSLNRERERERRIMGLGYEFVRVDRRSFREGTGVEDVVERYADMVDNPPSKTKREKWVWSAKGKAWRE</sequence>
<keyword evidence="2" id="KW-1185">Reference proteome</keyword>
<evidence type="ECO:0000313" key="2">
    <source>
        <dbReference type="Proteomes" id="UP000326711"/>
    </source>
</evidence>
<protein>
    <recommendedName>
        <fullName evidence="3">DUF559 domain-containing protein</fullName>
    </recommendedName>
</protein>
<dbReference type="AlphaFoldDB" id="A0A5J6Z8A4"/>